<evidence type="ECO:0000313" key="4">
    <source>
        <dbReference type="Proteomes" id="UP000002316"/>
    </source>
</evidence>
<dbReference type="GO" id="GO:0016281">
    <property type="term" value="C:eukaryotic translation initiation factor 4F complex"/>
    <property type="evidence" value="ECO:0007669"/>
    <property type="project" value="TreeGrafter"/>
</dbReference>
<dbReference type="KEGG" id="tbg:TbgDal_VIII4260"/>
<feature type="domain" description="MIF4G" evidence="2">
    <location>
        <begin position="151"/>
        <end position="374"/>
    </location>
</feature>
<dbReference type="InterPro" id="IPR016024">
    <property type="entry name" value="ARM-type_fold"/>
</dbReference>
<accession>C9ZVP6</accession>
<sequence length="749" mass="84594">MEHRAAPVVPPRIGSAPLTQGPSSFQRPTGRGIGFHRAGLGRGVNSGSPLRHQAAPSPSAGIFDRTSAPAPGTAESPVSSYPEDCVYEIAEFTRLQNTKCLPPKGILQFATDLWKEMPENNVNKPEHIFSREDLFQGESAPSKVMSERKLHNEVLGILGKVSEDNIELMKKELTNLPIRQSDDEEIEEVIRVIFHKSIQPEDSIFVQLYVKLIAHLISSIGDNEPAGRRIRSAIIRQSQNMFEKADDAQGKLEREIAGLPEDEAEQRRMNFAAKQKANINFLGLLFTHGLVREKVVLQILQWLLYGPETKRRIPADYEIIHFMNLLLTCGKDFSKEGAELVPHFRSVLQDLMHTHPQRRIQFLLLNTLETIDNNWVPRHGAAAAAARSSGDRGGNVTGTGDSERERHPLPPIPPPLKPVPSRDKFWAAMDKYFTAESLEEVSLLLADIPEETRIAYCSSIIHRYITTMRYADQRARLGELFEKLGNARVLPVSEVRQALRKHLRDAVEQDIFTDLPKYFHNWAIVIKGGRSVFPLSFHTDFLDMLVDCGGSRDHIANMLKEVQAVLSEGPKNSNADYDPKSRFRVLPALLRYSPPLLSGTVVDESDDILRQFTTYDTEVEFFNQLCDADGAKNVPLLNGPISRSLHHQCCLISAFFTFVRFDVEHLCREHKETLKRMVNSKQPLHQLLEEVFVAWQSLGRTPERAFEDFLKAVRPFVSPKDAFDKFKSHLTTKYGETAKEAFAAFEKSK</sequence>
<dbReference type="SMART" id="SM00543">
    <property type="entry name" value="MIF4G"/>
    <property type="match status" value="1"/>
</dbReference>
<dbReference type="Gene3D" id="1.25.40.180">
    <property type="match status" value="2"/>
</dbReference>
<dbReference type="EMBL" id="FN554971">
    <property type="protein sequence ID" value="CBH13484.1"/>
    <property type="molecule type" value="Genomic_DNA"/>
</dbReference>
<dbReference type="RefSeq" id="XP_011775761.1">
    <property type="nucleotide sequence ID" value="XM_011777459.1"/>
</dbReference>
<dbReference type="GO" id="GO:0003743">
    <property type="term" value="F:translation initiation factor activity"/>
    <property type="evidence" value="ECO:0007669"/>
    <property type="project" value="TreeGrafter"/>
</dbReference>
<evidence type="ECO:0000256" key="1">
    <source>
        <dbReference type="SAM" id="MobiDB-lite"/>
    </source>
</evidence>
<feature type="region of interest" description="Disordered" evidence="1">
    <location>
        <begin position="1"/>
        <end position="80"/>
    </location>
</feature>
<dbReference type="VEuPathDB" id="TriTrypDB:Tbg972.8.4260"/>
<proteinExistence type="predicted"/>
<dbReference type="GO" id="GO:0003729">
    <property type="term" value="F:mRNA binding"/>
    <property type="evidence" value="ECO:0007669"/>
    <property type="project" value="TreeGrafter"/>
</dbReference>
<dbReference type="Proteomes" id="UP000002316">
    <property type="component" value="Chromosome 8"/>
</dbReference>
<protein>
    <recommendedName>
        <fullName evidence="2">MIF4G domain-containing protein</fullName>
    </recommendedName>
</protein>
<dbReference type="GeneID" id="23863626"/>
<reference evidence="4" key="1">
    <citation type="journal article" date="2010" name="PLoS Negl. Trop. Dis.">
        <title>The genome sequence of Trypanosoma brucei gambiense, causative agent of chronic human african trypanosomiasis.</title>
        <authorList>
            <person name="Jackson A.P."/>
            <person name="Sanders M."/>
            <person name="Berry A."/>
            <person name="McQuillan J."/>
            <person name="Aslett M.A."/>
            <person name="Quail M.A."/>
            <person name="Chukualim B."/>
            <person name="Capewell P."/>
            <person name="MacLeod A."/>
            <person name="Melville S.E."/>
            <person name="Gibson W."/>
            <person name="Barry J.D."/>
            <person name="Berriman M."/>
            <person name="Hertz-Fowler C."/>
        </authorList>
    </citation>
    <scope>NUCLEOTIDE SEQUENCE [LARGE SCALE GENOMIC DNA]</scope>
    <source>
        <strain evidence="4">MHOM/CI/86/DAL972</strain>
    </source>
</reference>
<dbReference type="PANTHER" id="PTHR23253:SF27">
    <property type="entry name" value="MIF4G DOMAIN-CONTAINING PROTEIN"/>
    <property type="match status" value="1"/>
</dbReference>
<dbReference type="OrthoDB" id="514777at2759"/>
<evidence type="ECO:0000259" key="2">
    <source>
        <dbReference type="SMART" id="SM00543"/>
    </source>
</evidence>
<dbReference type="PANTHER" id="PTHR23253">
    <property type="entry name" value="EUKARYOTIC TRANSLATION INITIATION FACTOR 4 GAMMA"/>
    <property type="match status" value="1"/>
</dbReference>
<feature type="region of interest" description="Disordered" evidence="1">
    <location>
        <begin position="382"/>
        <end position="415"/>
    </location>
</feature>
<dbReference type="InterPro" id="IPR003890">
    <property type="entry name" value="MIF4G-like_typ-3"/>
</dbReference>
<dbReference type="AlphaFoldDB" id="C9ZVP6"/>
<feature type="compositionally biased region" description="Polar residues" evidence="1">
    <location>
        <begin position="17"/>
        <end position="27"/>
    </location>
</feature>
<organism evidence="3 4">
    <name type="scientific">Trypanosoma brucei gambiense (strain MHOM/CI/86/DAL972)</name>
    <dbReference type="NCBI Taxonomy" id="679716"/>
    <lineage>
        <taxon>Eukaryota</taxon>
        <taxon>Discoba</taxon>
        <taxon>Euglenozoa</taxon>
        <taxon>Kinetoplastea</taxon>
        <taxon>Metakinetoplastina</taxon>
        <taxon>Trypanosomatida</taxon>
        <taxon>Trypanosomatidae</taxon>
        <taxon>Trypanosoma</taxon>
    </lineage>
</organism>
<dbReference type="SUPFAM" id="SSF48371">
    <property type="entry name" value="ARM repeat"/>
    <property type="match status" value="1"/>
</dbReference>
<name>C9ZVP6_TRYB9</name>
<gene>
    <name evidence="3" type="ORF">TbgDal_VIII4260</name>
</gene>
<dbReference type="Pfam" id="PF02854">
    <property type="entry name" value="MIF4G"/>
    <property type="match status" value="1"/>
</dbReference>
<evidence type="ECO:0000313" key="3">
    <source>
        <dbReference type="EMBL" id="CBH13484.1"/>
    </source>
</evidence>